<dbReference type="RefSeq" id="WP_247285336.1">
    <property type="nucleotide sequence ID" value="NZ_JAKNRW010000001.1"/>
</dbReference>
<comment type="similarity">
    <text evidence="1">Belongs to the sulfur carrier protein TusA family.</text>
</comment>
<proteinExistence type="inferred from homology"/>
<protein>
    <submittedName>
        <fullName evidence="3">Sulfurtransferase TusA family protein</fullName>
    </submittedName>
</protein>
<evidence type="ECO:0000313" key="4">
    <source>
        <dbReference type="Proteomes" id="UP001299876"/>
    </source>
</evidence>
<dbReference type="InterPro" id="IPR036868">
    <property type="entry name" value="TusA-like_sf"/>
</dbReference>
<sequence>MSDLITFPQDDVDAIVDARGMPCPIPVLKTRLEANRISHGQVLQVLSTDAGTRRDFRTFAEQTGHELIGEAEEEGVFCFWLRIQNC</sequence>
<feature type="domain" description="UPF0033" evidence="2">
    <location>
        <begin position="16"/>
        <end position="40"/>
    </location>
</feature>
<dbReference type="CDD" id="cd00291">
    <property type="entry name" value="SirA_YedF_YeeD"/>
    <property type="match status" value="1"/>
</dbReference>
<dbReference type="EMBL" id="JAKNRW010000001">
    <property type="protein sequence ID" value="MCK1788603.1"/>
    <property type="molecule type" value="Genomic_DNA"/>
</dbReference>
<reference evidence="3 4" key="1">
    <citation type="submission" date="2022-02" db="EMBL/GenBank/DDBJ databases">
        <title>Comparative genomics of the first Antarctic Pseudomonas spp. capable of biotransforming 2,4,6-Trinitrotoluene.</title>
        <authorList>
            <person name="Cabrera M.A."/>
            <person name="Marquez S.L."/>
            <person name="Perez-Donoso J.M."/>
        </authorList>
    </citation>
    <scope>NUCLEOTIDE SEQUENCE [LARGE SCALE GENOMIC DNA]</scope>
    <source>
        <strain evidence="3 4">TNT19</strain>
    </source>
</reference>
<dbReference type="Proteomes" id="UP001299876">
    <property type="component" value="Unassembled WGS sequence"/>
</dbReference>
<organism evidence="3 4">
    <name type="scientific">Pseudomonas violetae</name>
    <dbReference type="NCBI Taxonomy" id="2915813"/>
    <lineage>
        <taxon>Bacteria</taxon>
        <taxon>Pseudomonadati</taxon>
        <taxon>Pseudomonadota</taxon>
        <taxon>Gammaproteobacteria</taxon>
        <taxon>Pseudomonadales</taxon>
        <taxon>Pseudomonadaceae</taxon>
        <taxon>Pseudomonas</taxon>
    </lineage>
</organism>
<name>A0ABT0ESA2_9PSED</name>
<dbReference type="Pfam" id="PF01206">
    <property type="entry name" value="TusA"/>
    <property type="match status" value="1"/>
</dbReference>
<evidence type="ECO:0000259" key="2">
    <source>
        <dbReference type="PROSITE" id="PS01148"/>
    </source>
</evidence>
<dbReference type="PROSITE" id="PS01148">
    <property type="entry name" value="UPF0033"/>
    <property type="match status" value="1"/>
</dbReference>
<evidence type="ECO:0000256" key="1">
    <source>
        <dbReference type="ARBA" id="ARBA00008984"/>
    </source>
</evidence>
<gene>
    <name evidence="3" type="ORF">L9059_00050</name>
</gene>
<dbReference type="SUPFAM" id="SSF64307">
    <property type="entry name" value="SirA-like"/>
    <property type="match status" value="1"/>
</dbReference>
<dbReference type="PANTHER" id="PTHR33279">
    <property type="entry name" value="SULFUR CARRIER PROTEIN YEDF-RELATED"/>
    <property type="match status" value="1"/>
</dbReference>
<dbReference type="InterPro" id="IPR001455">
    <property type="entry name" value="TusA-like"/>
</dbReference>
<dbReference type="PANTHER" id="PTHR33279:SF2">
    <property type="entry name" value="SULFUR CARRIER PROTEIN TUSA"/>
    <property type="match status" value="1"/>
</dbReference>
<evidence type="ECO:0000313" key="3">
    <source>
        <dbReference type="EMBL" id="MCK1788603.1"/>
    </source>
</evidence>
<dbReference type="Gene3D" id="3.30.110.40">
    <property type="entry name" value="TusA-like domain"/>
    <property type="match status" value="1"/>
</dbReference>
<comment type="caution">
    <text evidence="3">The sequence shown here is derived from an EMBL/GenBank/DDBJ whole genome shotgun (WGS) entry which is preliminary data.</text>
</comment>
<accession>A0ABT0ESA2</accession>
<keyword evidence="4" id="KW-1185">Reference proteome</keyword>